<keyword evidence="8" id="KW-0418">Kinase</keyword>
<dbReference type="Pfam" id="PF13426">
    <property type="entry name" value="PAS_9"/>
    <property type="match status" value="2"/>
</dbReference>
<dbReference type="GO" id="GO:0007234">
    <property type="term" value="P:osmosensory signaling via phosphorelay pathway"/>
    <property type="evidence" value="ECO:0007669"/>
    <property type="project" value="TreeGrafter"/>
</dbReference>
<dbReference type="SUPFAM" id="SSF52172">
    <property type="entry name" value="CheY-like"/>
    <property type="match status" value="1"/>
</dbReference>
<keyword evidence="10" id="KW-1133">Transmembrane helix</keyword>
<dbReference type="InterPro" id="IPR005467">
    <property type="entry name" value="His_kinase_dom"/>
</dbReference>
<evidence type="ECO:0000256" key="1">
    <source>
        <dbReference type="ARBA" id="ARBA00000085"/>
    </source>
</evidence>
<dbReference type="SUPFAM" id="SSF47384">
    <property type="entry name" value="Homodimeric domain of signal transducing histidine kinase"/>
    <property type="match status" value="1"/>
</dbReference>
<dbReference type="PROSITE" id="PS50109">
    <property type="entry name" value="HIS_KIN"/>
    <property type="match status" value="1"/>
</dbReference>
<keyword evidence="14" id="KW-0175">Coiled coil</keyword>
<dbReference type="Pfam" id="PF00072">
    <property type="entry name" value="Response_reg"/>
    <property type="match status" value="1"/>
</dbReference>
<dbReference type="EMBL" id="PDSK01000096">
    <property type="protein sequence ID" value="PIE33645.1"/>
    <property type="molecule type" value="Genomic_DNA"/>
</dbReference>
<evidence type="ECO:0000256" key="11">
    <source>
        <dbReference type="ARBA" id="ARBA00023012"/>
    </source>
</evidence>
<evidence type="ECO:0000313" key="19">
    <source>
        <dbReference type="EMBL" id="PIE33645.1"/>
    </source>
</evidence>
<dbReference type="Gene3D" id="3.30.565.10">
    <property type="entry name" value="Histidine kinase-like ATPase, C-terminal domain"/>
    <property type="match status" value="1"/>
</dbReference>
<feature type="coiled-coil region" evidence="14">
    <location>
        <begin position="391"/>
        <end position="418"/>
    </location>
</feature>
<dbReference type="InterPro" id="IPR001610">
    <property type="entry name" value="PAC"/>
</dbReference>
<dbReference type="PROSITE" id="PS50113">
    <property type="entry name" value="PAC"/>
    <property type="match status" value="1"/>
</dbReference>
<keyword evidence="5" id="KW-0808">Transferase</keyword>
<dbReference type="PROSITE" id="PS50110">
    <property type="entry name" value="RESPONSE_REGULATORY"/>
    <property type="match status" value="1"/>
</dbReference>
<evidence type="ECO:0000256" key="5">
    <source>
        <dbReference type="ARBA" id="ARBA00022679"/>
    </source>
</evidence>
<dbReference type="Gene3D" id="3.30.450.20">
    <property type="entry name" value="PAS domain"/>
    <property type="match status" value="2"/>
</dbReference>
<dbReference type="InterPro" id="IPR035965">
    <property type="entry name" value="PAS-like_dom_sf"/>
</dbReference>
<evidence type="ECO:0000256" key="9">
    <source>
        <dbReference type="ARBA" id="ARBA00022840"/>
    </source>
</evidence>
<evidence type="ECO:0000313" key="20">
    <source>
        <dbReference type="Proteomes" id="UP000230821"/>
    </source>
</evidence>
<feature type="coiled-coil region" evidence="14">
    <location>
        <begin position="128"/>
        <end position="169"/>
    </location>
</feature>
<feature type="modified residue" description="4-aspartylphosphate" evidence="13">
    <location>
        <position position="59"/>
    </location>
</feature>
<feature type="domain" description="Response regulatory" evidence="16">
    <location>
        <begin position="10"/>
        <end position="126"/>
    </location>
</feature>
<comment type="caution">
    <text evidence="19">The sequence shown here is derived from an EMBL/GenBank/DDBJ whole genome shotgun (WGS) entry which is preliminary data.</text>
</comment>
<evidence type="ECO:0000259" key="15">
    <source>
        <dbReference type="PROSITE" id="PS50109"/>
    </source>
</evidence>
<dbReference type="InterPro" id="IPR001789">
    <property type="entry name" value="Sig_transdc_resp-reg_receiver"/>
</dbReference>
<keyword evidence="11" id="KW-0902">Two-component regulatory system</keyword>
<evidence type="ECO:0000256" key="14">
    <source>
        <dbReference type="SAM" id="Coils"/>
    </source>
</evidence>
<keyword evidence="7" id="KW-0547">Nucleotide-binding</keyword>
<dbReference type="InterPro" id="IPR004358">
    <property type="entry name" value="Sig_transdc_His_kin-like_C"/>
</dbReference>
<dbReference type="SMART" id="SM00086">
    <property type="entry name" value="PAC"/>
    <property type="match status" value="2"/>
</dbReference>
<evidence type="ECO:0000256" key="8">
    <source>
        <dbReference type="ARBA" id="ARBA00022777"/>
    </source>
</evidence>
<dbReference type="PROSITE" id="PS50112">
    <property type="entry name" value="PAS"/>
    <property type="match status" value="2"/>
</dbReference>
<dbReference type="GO" id="GO:0016020">
    <property type="term" value="C:membrane"/>
    <property type="evidence" value="ECO:0007669"/>
    <property type="project" value="UniProtKB-SubCell"/>
</dbReference>
<organism evidence="19 20">
    <name type="scientific">candidate division KSB3 bacterium</name>
    <dbReference type="NCBI Taxonomy" id="2044937"/>
    <lineage>
        <taxon>Bacteria</taxon>
        <taxon>candidate division KSB3</taxon>
    </lineage>
</organism>
<dbReference type="InterPro" id="IPR011006">
    <property type="entry name" value="CheY-like_superfamily"/>
</dbReference>
<accession>A0A2G6KDD7</accession>
<dbReference type="Proteomes" id="UP000230821">
    <property type="component" value="Unassembled WGS sequence"/>
</dbReference>
<dbReference type="Pfam" id="PF00512">
    <property type="entry name" value="HisKA"/>
    <property type="match status" value="1"/>
</dbReference>
<dbReference type="InterPro" id="IPR000700">
    <property type="entry name" value="PAS-assoc_C"/>
</dbReference>
<dbReference type="Gene3D" id="1.10.287.130">
    <property type="match status" value="1"/>
</dbReference>
<dbReference type="EC" id="2.7.13.3" evidence="3"/>
<evidence type="ECO:0000256" key="4">
    <source>
        <dbReference type="ARBA" id="ARBA00022553"/>
    </source>
</evidence>
<dbReference type="SUPFAM" id="SSF55785">
    <property type="entry name" value="PYP-like sensor domain (PAS domain)"/>
    <property type="match status" value="2"/>
</dbReference>
<name>A0A2G6KDD7_9BACT</name>
<feature type="domain" description="PAS" evidence="17">
    <location>
        <begin position="159"/>
        <end position="232"/>
    </location>
</feature>
<dbReference type="SMART" id="SM00388">
    <property type="entry name" value="HisKA"/>
    <property type="match status" value="1"/>
</dbReference>
<dbReference type="PRINTS" id="PR00344">
    <property type="entry name" value="BCTRLSENSOR"/>
</dbReference>
<dbReference type="Gene3D" id="3.40.50.2300">
    <property type="match status" value="1"/>
</dbReference>
<feature type="domain" description="PAC" evidence="18">
    <location>
        <begin position="347"/>
        <end position="400"/>
    </location>
</feature>
<dbReference type="AlphaFoldDB" id="A0A2G6KDD7"/>
<dbReference type="GO" id="GO:0030295">
    <property type="term" value="F:protein kinase activator activity"/>
    <property type="evidence" value="ECO:0007669"/>
    <property type="project" value="TreeGrafter"/>
</dbReference>
<dbReference type="SMART" id="SM00448">
    <property type="entry name" value="REC"/>
    <property type="match status" value="1"/>
</dbReference>
<keyword evidence="9" id="KW-0067">ATP-binding</keyword>
<proteinExistence type="predicted"/>
<evidence type="ECO:0000256" key="3">
    <source>
        <dbReference type="ARBA" id="ARBA00012438"/>
    </source>
</evidence>
<keyword evidence="12" id="KW-0472">Membrane</keyword>
<dbReference type="InterPro" id="IPR003661">
    <property type="entry name" value="HisK_dim/P_dom"/>
</dbReference>
<evidence type="ECO:0000259" key="18">
    <source>
        <dbReference type="PROSITE" id="PS50113"/>
    </source>
</evidence>
<dbReference type="CDD" id="cd00130">
    <property type="entry name" value="PAS"/>
    <property type="match status" value="2"/>
</dbReference>
<keyword evidence="6" id="KW-0812">Transmembrane</keyword>
<evidence type="ECO:0000256" key="2">
    <source>
        <dbReference type="ARBA" id="ARBA00004141"/>
    </source>
</evidence>
<dbReference type="SMART" id="SM00387">
    <property type="entry name" value="HATPase_c"/>
    <property type="match status" value="1"/>
</dbReference>
<dbReference type="SMART" id="SM00091">
    <property type="entry name" value="PAS"/>
    <property type="match status" value="2"/>
</dbReference>
<evidence type="ECO:0000256" key="6">
    <source>
        <dbReference type="ARBA" id="ARBA00022692"/>
    </source>
</evidence>
<dbReference type="InterPro" id="IPR000014">
    <property type="entry name" value="PAS"/>
</dbReference>
<evidence type="ECO:0000259" key="16">
    <source>
        <dbReference type="PROSITE" id="PS50110"/>
    </source>
</evidence>
<sequence length="646" mass="72516">MFIDDIQNATLLIVSDNPLRLGPFVEYLRSYGFTISMIDRGEDAVKIARERQPNMVILDVFLPEGSSFETCRQVKAHGATTDIPVIFISTMPETSDKVKGFEAGGVDYITRPFHQEEVLARITAHLKIRALQQRLQEKNAHLQQEIQHRQQIEEALRESEERFQTLTEAAFEGVIVHDKGEILDVNHAIEEMFGFDRSELIGKNALDLMMGEFRQGILSNIRSEYEHVIEGEGRRKDGLRFPVELQAKAMPYQGRSVRVAAIRDITWRKQAERALLESQQYTKNVIESSLDMIITVDPERRIVKFNSAAQYVFGYRPEEVLGQPINILYANPTESALVHHQMIEKGQVIQEVLNKRKNGEEFPCLLAASTLYDAQGQTVGYMGISRDITDYKKAQDAIISAHNELKQKNKQLQELNASKDKFFSIISHDLKSPFSILLGFAELLAANIEQYDKPKIETLACRLLSAANKLYALLENLLTWSKIQRGLMECVPELIRVHDLVRDNIELFAPQAEKKQIALVDDTPHTITIYADVSMIKTVLRNLLSNALKFTSANGTVVVSAQSYNAHYTEIVISDTGVGVPPDVLPHLLRIDSQYTHIGTAGEEGSGLGLILCKELVEQSGGSISVQSELGKGTTFSIKLPKAAKK</sequence>
<dbReference type="PANTHER" id="PTHR42878">
    <property type="entry name" value="TWO-COMPONENT HISTIDINE KINASE"/>
    <property type="match status" value="1"/>
</dbReference>
<dbReference type="InterPro" id="IPR036890">
    <property type="entry name" value="HATPase_C_sf"/>
</dbReference>
<comment type="catalytic activity">
    <reaction evidence="1">
        <text>ATP + protein L-histidine = ADP + protein N-phospho-L-histidine.</text>
        <dbReference type="EC" id="2.7.13.3"/>
    </reaction>
</comment>
<evidence type="ECO:0000256" key="13">
    <source>
        <dbReference type="PROSITE-ProRule" id="PRU00169"/>
    </source>
</evidence>
<dbReference type="Pfam" id="PF02518">
    <property type="entry name" value="HATPase_c"/>
    <property type="match status" value="1"/>
</dbReference>
<gene>
    <name evidence="19" type="ORF">CSA56_11055</name>
</gene>
<dbReference type="NCBIfam" id="TIGR00229">
    <property type="entry name" value="sensory_box"/>
    <property type="match status" value="2"/>
</dbReference>
<dbReference type="SUPFAM" id="SSF55874">
    <property type="entry name" value="ATPase domain of HSP90 chaperone/DNA topoisomerase II/histidine kinase"/>
    <property type="match status" value="1"/>
</dbReference>
<dbReference type="GO" id="GO:0000156">
    <property type="term" value="F:phosphorelay response regulator activity"/>
    <property type="evidence" value="ECO:0007669"/>
    <property type="project" value="TreeGrafter"/>
</dbReference>
<dbReference type="InterPro" id="IPR003594">
    <property type="entry name" value="HATPase_dom"/>
</dbReference>
<dbReference type="CDD" id="cd00082">
    <property type="entry name" value="HisKA"/>
    <property type="match status" value="1"/>
</dbReference>
<comment type="subcellular location">
    <subcellularLocation>
        <location evidence="2">Membrane</location>
        <topology evidence="2">Multi-pass membrane protein</topology>
    </subcellularLocation>
</comment>
<keyword evidence="4 13" id="KW-0597">Phosphoprotein</keyword>
<dbReference type="InterPro" id="IPR050351">
    <property type="entry name" value="BphY/WalK/GraS-like"/>
</dbReference>
<dbReference type="InterPro" id="IPR036097">
    <property type="entry name" value="HisK_dim/P_sf"/>
</dbReference>
<feature type="domain" description="PAS" evidence="17">
    <location>
        <begin position="278"/>
        <end position="356"/>
    </location>
</feature>
<reference evidence="19 20" key="1">
    <citation type="submission" date="2017-10" db="EMBL/GenBank/DDBJ databases">
        <title>Novel microbial diversity and functional potential in the marine mammal oral microbiome.</title>
        <authorList>
            <person name="Dudek N.K."/>
            <person name="Sun C.L."/>
            <person name="Burstein D."/>
            <person name="Kantor R.S."/>
            <person name="Aliaga Goltsman D.S."/>
            <person name="Bik E.M."/>
            <person name="Thomas B.C."/>
            <person name="Banfield J.F."/>
            <person name="Relman D.A."/>
        </authorList>
    </citation>
    <scope>NUCLEOTIDE SEQUENCE [LARGE SCALE GENOMIC DNA]</scope>
    <source>
        <strain evidence="19">DOLJORAL78_47_16</strain>
    </source>
</reference>
<evidence type="ECO:0000259" key="17">
    <source>
        <dbReference type="PROSITE" id="PS50112"/>
    </source>
</evidence>
<dbReference type="PANTHER" id="PTHR42878:SF7">
    <property type="entry name" value="SENSOR HISTIDINE KINASE GLRK"/>
    <property type="match status" value="1"/>
</dbReference>
<dbReference type="GO" id="GO:0000155">
    <property type="term" value="F:phosphorelay sensor kinase activity"/>
    <property type="evidence" value="ECO:0007669"/>
    <property type="project" value="InterPro"/>
</dbReference>
<feature type="domain" description="Histidine kinase" evidence="15">
    <location>
        <begin position="425"/>
        <end position="644"/>
    </location>
</feature>
<evidence type="ECO:0000256" key="7">
    <source>
        <dbReference type="ARBA" id="ARBA00022741"/>
    </source>
</evidence>
<evidence type="ECO:0000256" key="12">
    <source>
        <dbReference type="ARBA" id="ARBA00023136"/>
    </source>
</evidence>
<protein>
    <recommendedName>
        <fullName evidence="3">histidine kinase</fullName>
        <ecNumber evidence="3">2.7.13.3</ecNumber>
    </recommendedName>
</protein>
<evidence type="ECO:0000256" key="10">
    <source>
        <dbReference type="ARBA" id="ARBA00022989"/>
    </source>
</evidence>